<feature type="compositionally biased region" description="Polar residues" evidence="1">
    <location>
        <begin position="112"/>
        <end position="124"/>
    </location>
</feature>
<dbReference type="HOGENOM" id="CLU_060985_0_0_1"/>
<dbReference type="InParanoid" id="J5JCP0"/>
<name>J5JCP0_BEAB2</name>
<dbReference type="PANTHER" id="PTHR37012:SF2">
    <property type="entry name" value="BZIP DOMAIN-CONTAINING PROTEIN-RELATED"/>
    <property type="match status" value="1"/>
</dbReference>
<feature type="region of interest" description="Disordered" evidence="1">
    <location>
        <begin position="1"/>
        <end position="33"/>
    </location>
</feature>
<dbReference type="Pfam" id="PF11905">
    <property type="entry name" value="DUF3425"/>
    <property type="match status" value="1"/>
</dbReference>
<protein>
    <submittedName>
        <fullName evidence="2">BZIP transcription factor</fullName>
    </submittedName>
</protein>
<evidence type="ECO:0000256" key="1">
    <source>
        <dbReference type="SAM" id="MobiDB-lite"/>
    </source>
</evidence>
<dbReference type="Proteomes" id="UP000002762">
    <property type="component" value="Unassembled WGS sequence"/>
</dbReference>
<dbReference type="GeneID" id="19892415"/>
<dbReference type="OrthoDB" id="4161589at2759"/>
<sequence length="383" mass="43010">MESKSPPKPKRTLTDEQLSNKRRIDKLKHRENRAENKTRLENIERGISLLRHTIDDLVVHFRQLTTSDAARHQNHHHHHHQPPSASHDSTQHPLHGLAGQLLRTPSAPKSELWSSSSDPTTPLNSAAVPATTALQVTVAASTAGDQAPPFYDHLTERLYAQQVIPQQPLEAQIDIEALLAEIRGESLVVECRCGKQHSVDAQCTERIAVTMAVELGSMASGRGMTAPRTPALTDVLLHHTDASPPLAVILSSILRQYDFTHVNALCGWRFYPSSESRADLPAIMRPTQAQITIPHPKCLDFIPFPALRNYLCLNQHKDAQHSVDLCLRSMWLVLPPGKTLMTKTERDGVELDPEFEIFASDLRNWSMGSPWRDKFPQLRQFLF</sequence>
<dbReference type="AlphaFoldDB" id="J5JCP0"/>
<feature type="region of interest" description="Disordered" evidence="1">
    <location>
        <begin position="69"/>
        <end position="93"/>
    </location>
</feature>
<proteinExistence type="predicted"/>
<keyword evidence="3" id="KW-1185">Reference proteome</keyword>
<accession>J5JCP0</accession>
<feature type="compositionally biased region" description="Basic residues" evidence="1">
    <location>
        <begin position="72"/>
        <end position="81"/>
    </location>
</feature>
<dbReference type="InterPro" id="IPR021833">
    <property type="entry name" value="DUF3425"/>
</dbReference>
<organism evidence="2 3">
    <name type="scientific">Beauveria bassiana (strain ARSEF 2860)</name>
    <name type="common">White muscardine disease fungus</name>
    <name type="synonym">Tritirachium shiotae</name>
    <dbReference type="NCBI Taxonomy" id="655819"/>
    <lineage>
        <taxon>Eukaryota</taxon>
        <taxon>Fungi</taxon>
        <taxon>Dikarya</taxon>
        <taxon>Ascomycota</taxon>
        <taxon>Pezizomycotina</taxon>
        <taxon>Sordariomycetes</taxon>
        <taxon>Hypocreomycetidae</taxon>
        <taxon>Hypocreales</taxon>
        <taxon>Cordycipitaceae</taxon>
        <taxon>Beauveria</taxon>
    </lineage>
</organism>
<feature type="region of interest" description="Disordered" evidence="1">
    <location>
        <begin position="105"/>
        <end position="125"/>
    </location>
</feature>
<gene>
    <name evidence="2" type="ORF">BBA_09403</name>
</gene>
<evidence type="ECO:0000313" key="3">
    <source>
        <dbReference type="Proteomes" id="UP000002762"/>
    </source>
</evidence>
<reference evidence="2 3" key="1">
    <citation type="journal article" date="2012" name="Sci. Rep.">
        <title>Genomic perspectives on the evolution of fungal entomopathogenicity in Beauveria bassiana.</title>
        <authorList>
            <person name="Xiao G."/>
            <person name="Ying S.H."/>
            <person name="Zheng P."/>
            <person name="Wang Z.L."/>
            <person name="Zhang S."/>
            <person name="Xie X.Q."/>
            <person name="Shang Y."/>
            <person name="St Leger R.J."/>
            <person name="Zhao G.P."/>
            <person name="Wang C."/>
            <person name="Feng M.G."/>
        </authorList>
    </citation>
    <scope>NUCLEOTIDE SEQUENCE [LARGE SCALE GENOMIC DNA]</scope>
    <source>
        <strain evidence="2 3">ARSEF 2860</strain>
    </source>
</reference>
<evidence type="ECO:0000313" key="2">
    <source>
        <dbReference type="EMBL" id="EJP61631.1"/>
    </source>
</evidence>
<dbReference type="PANTHER" id="PTHR37012">
    <property type="entry name" value="B-ZIP TRANSCRIPTION FACTOR (EUROFUNG)-RELATED"/>
    <property type="match status" value="1"/>
</dbReference>
<dbReference type="EMBL" id="JH725202">
    <property type="protein sequence ID" value="EJP61631.1"/>
    <property type="molecule type" value="Genomic_DNA"/>
</dbReference>
<feature type="compositionally biased region" description="Basic residues" evidence="1">
    <location>
        <begin position="20"/>
        <end position="31"/>
    </location>
</feature>
<dbReference type="RefSeq" id="XP_008602722.1">
    <property type="nucleotide sequence ID" value="XM_008604500.1"/>
</dbReference>